<dbReference type="InterPro" id="IPR050090">
    <property type="entry name" value="Tyrosine_recombinase_XerCD"/>
</dbReference>
<dbReference type="GO" id="GO:0003677">
    <property type="term" value="F:DNA binding"/>
    <property type="evidence" value="ECO:0007669"/>
    <property type="project" value="UniProtKB-KW"/>
</dbReference>
<dbReference type="Pfam" id="PF00589">
    <property type="entry name" value="Phage_integrase"/>
    <property type="match status" value="1"/>
</dbReference>
<evidence type="ECO:0000313" key="6">
    <source>
        <dbReference type="Proteomes" id="UP001165041"/>
    </source>
</evidence>
<evidence type="ECO:0000256" key="1">
    <source>
        <dbReference type="ARBA" id="ARBA00022908"/>
    </source>
</evidence>
<dbReference type="InterPro" id="IPR010998">
    <property type="entry name" value="Integrase_recombinase_N"/>
</dbReference>
<evidence type="ECO:0000256" key="3">
    <source>
        <dbReference type="ARBA" id="ARBA00023172"/>
    </source>
</evidence>
<evidence type="ECO:0000259" key="4">
    <source>
        <dbReference type="PROSITE" id="PS51898"/>
    </source>
</evidence>
<proteinExistence type="predicted"/>
<sequence>MRSSGRRRGRVYRRCGCRDADRRQLGAGCPRLADDRHGTWTFAVDIPSFNGRRRTVRRGGFEDAFAAESALRRFLEGRRLGFDADPHETVAAYLTKWLKGMEFLLKPTTYARYRAYVLGELIPVFGKLRLEELAHDHIAAYTHEQLEAGRGRQAVYHCLATLSSALGSAVRTHRLPFNAAQPLPMRRPRADERVPWSAEQAVTFLAHCRDVDPAFADLFEVIVGTGLRKGEALGLQRQCVRIEDRVMFIRHTLSAVDNHELVLTAPKTKKSRNWVPLSERVAAALQRAMDRSTATANGHVFQDAHGKPLHPAAVRRRFHELRKQAGLPHVTIHDLRHLAATIALEGNVSMAVISKTLRHSTLSTTANIYSHLTWEVAMAAVNTIEARLHLVEARAQYGTDAPADSRPLPNPLFSHAA</sequence>
<dbReference type="AlphaFoldDB" id="A0A9W6QCI2"/>
<dbReference type="InterPro" id="IPR004107">
    <property type="entry name" value="Integrase_SAM-like_N"/>
</dbReference>
<dbReference type="Gene3D" id="1.10.150.130">
    <property type="match status" value="1"/>
</dbReference>
<name>A0A9W6QCI2_9ACTN</name>
<feature type="domain" description="Tyr recombinase" evidence="4">
    <location>
        <begin position="191"/>
        <end position="382"/>
    </location>
</feature>
<dbReference type="Gene3D" id="1.10.443.10">
    <property type="entry name" value="Intergrase catalytic core"/>
    <property type="match status" value="1"/>
</dbReference>
<dbReference type="PANTHER" id="PTHR30349:SF91">
    <property type="entry name" value="INTA PROTEIN"/>
    <property type="match status" value="1"/>
</dbReference>
<dbReference type="GO" id="GO:0006310">
    <property type="term" value="P:DNA recombination"/>
    <property type="evidence" value="ECO:0007669"/>
    <property type="project" value="UniProtKB-KW"/>
</dbReference>
<evidence type="ECO:0000313" key="5">
    <source>
        <dbReference type="EMBL" id="GLW74610.1"/>
    </source>
</evidence>
<dbReference type="GO" id="GO:0015074">
    <property type="term" value="P:DNA integration"/>
    <property type="evidence" value="ECO:0007669"/>
    <property type="project" value="UniProtKB-KW"/>
</dbReference>
<keyword evidence="1" id="KW-0229">DNA integration</keyword>
<dbReference type="EMBL" id="BSSA01000037">
    <property type="protein sequence ID" value="GLW74610.1"/>
    <property type="molecule type" value="Genomic_DNA"/>
</dbReference>
<dbReference type="RefSeq" id="WP_285740191.1">
    <property type="nucleotide sequence ID" value="NZ_BSSA01000037.1"/>
</dbReference>
<keyword evidence="3" id="KW-0233">DNA recombination</keyword>
<dbReference type="InterPro" id="IPR002104">
    <property type="entry name" value="Integrase_catalytic"/>
</dbReference>
<dbReference type="SUPFAM" id="SSF56349">
    <property type="entry name" value="DNA breaking-rejoining enzymes"/>
    <property type="match status" value="1"/>
</dbReference>
<keyword evidence="2" id="KW-0238">DNA-binding</keyword>
<dbReference type="Pfam" id="PF14659">
    <property type="entry name" value="Phage_int_SAM_3"/>
    <property type="match status" value="1"/>
</dbReference>
<evidence type="ECO:0000256" key="2">
    <source>
        <dbReference type="ARBA" id="ARBA00023125"/>
    </source>
</evidence>
<gene>
    <name evidence="5" type="ORF">Kpho02_69080</name>
</gene>
<comment type="caution">
    <text evidence="5">The sequence shown here is derived from an EMBL/GenBank/DDBJ whole genome shotgun (WGS) entry which is preliminary data.</text>
</comment>
<dbReference type="PROSITE" id="PS51898">
    <property type="entry name" value="TYR_RECOMBINASE"/>
    <property type="match status" value="1"/>
</dbReference>
<protein>
    <submittedName>
        <fullName evidence="5">Site-specific integrase</fullName>
    </submittedName>
</protein>
<dbReference type="PANTHER" id="PTHR30349">
    <property type="entry name" value="PHAGE INTEGRASE-RELATED"/>
    <property type="match status" value="1"/>
</dbReference>
<dbReference type="InterPro" id="IPR013762">
    <property type="entry name" value="Integrase-like_cat_sf"/>
</dbReference>
<dbReference type="CDD" id="cd01189">
    <property type="entry name" value="INT_ICEBs1_C_like"/>
    <property type="match status" value="1"/>
</dbReference>
<dbReference type="InterPro" id="IPR011010">
    <property type="entry name" value="DNA_brk_join_enz"/>
</dbReference>
<reference evidence="5" key="1">
    <citation type="submission" date="2023-02" db="EMBL/GenBank/DDBJ databases">
        <title>Kitasatospora phosalacinea NBRC 14627.</title>
        <authorList>
            <person name="Ichikawa N."/>
            <person name="Sato H."/>
            <person name="Tonouchi N."/>
        </authorList>
    </citation>
    <scope>NUCLEOTIDE SEQUENCE</scope>
    <source>
        <strain evidence="5">NBRC 14627</strain>
    </source>
</reference>
<accession>A0A9W6QCI2</accession>
<dbReference type="Proteomes" id="UP001165041">
    <property type="component" value="Unassembled WGS sequence"/>
</dbReference>
<organism evidence="5 6">
    <name type="scientific">Kitasatospora phosalacinea</name>
    <dbReference type="NCBI Taxonomy" id="2065"/>
    <lineage>
        <taxon>Bacteria</taxon>
        <taxon>Bacillati</taxon>
        <taxon>Actinomycetota</taxon>
        <taxon>Actinomycetes</taxon>
        <taxon>Kitasatosporales</taxon>
        <taxon>Streptomycetaceae</taxon>
        <taxon>Kitasatospora</taxon>
    </lineage>
</organism>